<evidence type="ECO:0000256" key="1">
    <source>
        <dbReference type="ARBA" id="ARBA00022603"/>
    </source>
</evidence>
<feature type="compositionally biased region" description="Acidic residues" evidence="3">
    <location>
        <begin position="514"/>
        <end position="528"/>
    </location>
</feature>
<evidence type="ECO:0008006" key="6">
    <source>
        <dbReference type="Google" id="ProtNLM"/>
    </source>
</evidence>
<keyword evidence="5" id="KW-1185">Reference proteome</keyword>
<feature type="non-terminal residue" evidence="4">
    <location>
        <position position="1"/>
    </location>
</feature>
<dbReference type="Pfam" id="PF00145">
    <property type="entry name" value="DNA_methylase"/>
    <property type="match status" value="1"/>
</dbReference>
<evidence type="ECO:0000313" key="5">
    <source>
        <dbReference type="Proteomes" id="UP001189429"/>
    </source>
</evidence>
<sequence length="546" mass="60749">SPRGVGEVDKDVFDEFNPLRQAIELSHRQMPAHIEQEYVRGLRLFKSNVANNGELPVAAVCGGSDMPLVAVAELTRFWADNYDLHFKFDCCYTSEKDMAKREFLMAESTAKHVFGEVKTLLGMRAHDLRSKAEEYVPQPGILIGGFPCQDRCKRNPNSANMVGCVSQGAGRTGEVFEDIAQVVEQTRPNIVILENSTGLLQPNPGTETSDCDYIASRFSVDMGIHAGSRYFSFDRVVEAKDFGSKSARERVYMFKGCFRSEASLLALGSSYDQFLQSWKLDKDALPIDSFLVPDKKADVIYSKLDLQRPPKHALDSEKPGRNEYRHHHEFLYHQAGLSYPPRHGDFPANAAYSVISDRAKQVLLFCDKQFPPTKPDKTSAAYDFLDVNENLSRLTRTEDFFKAGNEGNAPTPKNPWKPNVLPTMTAHSQWVVRILKDDGSKELRLLHPFELFLFQGWGPCHWKKGVHSAERVAYTYRLLQDLTGNAFNNFAFWPVFAGAVAIAGLASEFPDAPDATDLDVGDAADADPDAGSALGPGTEDESDADS</sequence>
<dbReference type="SUPFAM" id="SSF53335">
    <property type="entry name" value="S-adenosyl-L-methionine-dependent methyltransferases"/>
    <property type="match status" value="1"/>
</dbReference>
<dbReference type="Gene3D" id="3.40.50.150">
    <property type="entry name" value="Vaccinia Virus protein VP39"/>
    <property type="match status" value="1"/>
</dbReference>
<evidence type="ECO:0000313" key="4">
    <source>
        <dbReference type="EMBL" id="CAK0861730.1"/>
    </source>
</evidence>
<protein>
    <recommendedName>
        <fullName evidence="6">DNA (cytosine-5-)-methyltransferase</fullName>
    </recommendedName>
</protein>
<keyword evidence="1" id="KW-0489">Methyltransferase</keyword>
<comment type="caution">
    <text evidence="4">The sequence shown here is derived from an EMBL/GenBank/DDBJ whole genome shotgun (WGS) entry which is preliminary data.</text>
</comment>
<reference evidence="4" key="1">
    <citation type="submission" date="2023-10" db="EMBL/GenBank/DDBJ databases">
        <authorList>
            <person name="Chen Y."/>
            <person name="Shah S."/>
            <person name="Dougan E. K."/>
            <person name="Thang M."/>
            <person name="Chan C."/>
        </authorList>
    </citation>
    <scope>NUCLEOTIDE SEQUENCE [LARGE SCALE GENOMIC DNA]</scope>
</reference>
<name>A0ABN9URA2_9DINO</name>
<dbReference type="InterPro" id="IPR001525">
    <property type="entry name" value="C5_MeTfrase"/>
</dbReference>
<evidence type="ECO:0000256" key="2">
    <source>
        <dbReference type="ARBA" id="ARBA00022679"/>
    </source>
</evidence>
<proteinExistence type="predicted"/>
<feature type="region of interest" description="Disordered" evidence="3">
    <location>
        <begin position="514"/>
        <end position="546"/>
    </location>
</feature>
<evidence type="ECO:0000256" key="3">
    <source>
        <dbReference type="SAM" id="MobiDB-lite"/>
    </source>
</evidence>
<dbReference type="Proteomes" id="UP001189429">
    <property type="component" value="Unassembled WGS sequence"/>
</dbReference>
<gene>
    <name evidence="4" type="ORF">PCOR1329_LOCUS50327</name>
</gene>
<keyword evidence="2" id="KW-0808">Transferase</keyword>
<organism evidence="4 5">
    <name type="scientific">Prorocentrum cordatum</name>
    <dbReference type="NCBI Taxonomy" id="2364126"/>
    <lineage>
        <taxon>Eukaryota</taxon>
        <taxon>Sar</taxon>
        <taxon>Alveolata</taxon>
        <taxon>Dinophyceae</taxon>
        <taxon>Prorocentrales</taxon>
        <taxon>Prorocentraceae</taxon>
        <taxon>Prorocentrum</taxon>
    </lineage>
</organism>
<accession>A0ABN9URA2</accession>
<dbReference type="InterPro" id="IPR029063">
    <property type="entry name" value="SAM-dependent_MTases_sf"/>
</dbReference>
<dbReference type="EMBL" id="CAUYUJ010016090">
    <property type="protein sequence ID" value="CAK0861730.1"/>
    <property type="molecule type" value="Genomic_DNA"/>
</dbReference>